<keyword evidence="3" id="KW-0285">Flavoprotein</keyword>
<keyword evidence="4" id="KW-0274">FAD</keyword>
<proteinExistence type="inferred from homology"/>
<reference evidence="8" key="1">
    <citation type="submission" date="2017-05" db="EMBL/GenBank/DDBJ databases">
        <title>Complete and WGS of Bordetella genogroups.</title>
        <authorList>
            <person name="Spilker T."/>
            <person name="Lipuma J."/>
        </authorList>
    </citation>
    <scope>NUCLEOTIDE SEQUENCE [LARGE SCALE GENOMIC DNA]</scope>
    <source>
        <strain evidence="8">AU8256</strain>
    </source>
</reference>
<dbReference type="InterPro" id="IPR036188">
    <property type="entry name" value="FAD/NAD-bd_sf"/>
</dbReference>
<evidence type="ECO:0000256" key="4">
    <source>
        <dbReference type="ARBA" id="ARBA00022827"/>
    </source>
</evidence>
<evidence type="ECO:0000313" key="8">
    <source>
        <dbReference type="Proteomes" id="UP000215633"/>
    </source>
</evidence>
<dbReference type="InterPro" id="IPR051169">
    <property type="entry name" value="NADH-Q_oxidoreductase"/>
</dbReference>
<keyword evidence="8" id="KW-1185">Reference proteome</keyword>
<gene>
    <name evidence="7" type="ORF">CAL24_18825</name>
</gene>
<dbReference type="PRINTS" id="PR00411">
    <property type="entry name" value="PNDRDTASEI"/>
</dbReference>
<dbReference type="InterPro" id="IPR023753">
    <property type="entry name" value="FAD/NAD-binding_dom"/>
</dbReference>
<comment type="similarity">
    <text evidence="2">Belongs to the NADH dehydrogenase family.</text>
</comment>
<comment type="caution">
    <text evidence="7">The sequence shown here is derived from an EMBL/GenBank/DDBJ whole genome shotgun (WGS) entry which is preliminary data.</text>
</comment>
<name>A0A261VIJ5_9BORD</name>
<dbReference type="PRINTS" id="PR00368">
    <property type="entry name" value="FADPNR"/>
</dbReference>
<comment type="cofactor">
    <cofactor evidence="1">
        <name>FAD</name>
        <dbReference type="ChEBI" id="CHEBI:57692"/>
    </cofactor>
</comment>
<dbReference type="AlphaFoldDB" id="A0A261VIJ5"/>
<dbReference type="Pfam" id="PF07992">
    <property type="entry name" value="Pyr_redox_2"/>
    <property type="match status" value="1"/>
</dbReference>
<evidence type="ECO:0000256" key="5">
    <source>
        <dbReference type="ARBA" id="ARBA00023002"/>
    </source>
</evidence>
<dbReference type="EMBL" id="NEVT01000007">
    <property type="protein sequence ID" value="OZI73889.1"/>
    <property type="molecule type" value="Genomic_DNA"/>
</dbReference>
<dbReference type="RefSeq" id="WP_028352569.1">
    <property type="nucleotide sequence ID" value="NZ_NEVT01000007.1"/>
</dbReference>
<protein>
    <submittedName>
        <fullName evidence="7">FAD-dependent oxidoreductase</fullName>
    </submittedName>
</protein>
<dbReference type="Proteomes" id="UP000215633">
    <property type="component" value="Unassembled WGS sequence"/>
</dbReference>
<dbReference type="Gene3D" id="3.50.50.100">
    <property type="match status" value="1"/>
</dbReference>
<evidence type="ECO:0000313" key="7">
    <source>
        <dbReference type="EMBL" id="OZI73889.1"/>
    </source>
</evidence>
<sequence>MANDSSRPASGPAHRVVIVGGGAGGLELAAKLGRAYGPQCVTLVDSRPIHIWKPSLHEAAAGTLDIYQEGLSYLMLANLCGFTFALGELQAVDRERRAVRIGQVLDAQGDMVLPQRELPYDTLVLALGSVSNFFNTPGAAQHAVTLDTTENAEAFRLTMLKAMVQVDQAKVRDPSARLDIVIVGGGATGVELAVELHEAGGIVAAYGLPNFRADRDLAITLVEGAPRILAALPEKISRAAHARLAELGIRVETDCRVAEVTAHSVKTADGREFDAALCMWAAGIQGLPLMAALDMPLNRLGQLVVNERLESPDPHILALGDCCAAPMGEGRSVPARAQAAHQQASYLRRKIGARIRGQAEPQAPYVYRDHGSLVSLGQDAGVGSLMGKLAGRGLFVSGTLARLMYMSLHLMHHHAVLGTWRTATLALARLLMRRTHPRVKLH</sequence>
<accession>A0A261VIJ5</accession>
<dbReference type="SUPFAM" id="SSF51905">
    <property type="entry name" value="FAD/NAD(P)-binding domain"/>
    <property type="match status" value="1"/>
</dbReference>
<organism evidence="7 8">
    <name type="scientific">Bordetella genomosp. 2</name>
    <dbReference type="NCBI Taxonomy" id="1983456"/>
    <lineage>
        <taxon>Bacteria</taxon>
        <taxon>Pseudomonadati</taxon>
        <taxon>Pseudomonadota</taxon>
        <taxon>Betaproteobacteria</taxon>
        <taxon>Burkholderiales</taxon>
        <taxon>Alcaligenaceae</taxon>
        <taxon>Bordetella</taxon>
    </lineage>
</organism>
<evidence type="ECO:0000256" key="2">
    <source>
        <dbReference type="ARBA" id="ARBA00005272"/>
    </source>
</evidence>
<evidence type="ECO:0000259" key="6">
    <source>
        <dbReference type="Pfam" id="PF07992"/>
    </source>
</evidence>
<dbReference type="GO" id="GO:0019646">
    <property type="term" value="P:aerobic electron transport chain"/>
    <property type="evidence" value="ECO:0007669"/>
    <property type="project" value="TreeGrafter"/>
</dbReference>
<evidence type="ECO:0000256" key="1">
    <source>
        <dbReference type="ARBA" id="ARBA00001974"/>
    </source>
</evidence>
<evidence type="ECO:0000256" key="3">
    <source>
        <dbReference type="ARBA" id="ARBA00022630"/>
    </source>
</evidence>
<dbReference type="PANTHER" id="PTHR42913:SF3">
    <property type="entry name" value="64 KDA MITOCHONDRIAL NADH DEHYDROGENASE (EUROFUNG)"/>
    <property type="match status" value="1"/>
</dbReference>
<dbReference type="PANTHER" id="PTHR42913">
    <property type="entry name" value="APOPTOSIS-INDUCING FACTOR 1"/>
    <property type="match status" value="1"/>
</dbReference>
<keyword evidence="5" id="KW-0560">Oxidoreductase</keyword>
<dbReference type="GO" id="GO:0003955">
    <property type="term" value="F:NAD(P)H dehydrogenase (quinone) activity"/>
    <property type="evidence" value="ECO:0007669"/>
    <property type="project" value="TreeGrafter"/>
</dbReference>
<feature type="domain" description="FAD/NAD(P)-binding" evidence="6">
    <location>
        <begin position="15"/>
        <end position="344"/>
    </location>
</feature>